<sequence length="84" mass="9459">MQQRRHEGRLLRLIRHRQRAAQACNSLLRGVKSVDDKKAICRCLKAAVNNFSGVQDKFLGQIPTACNIKVGFPVSLTTDCEKLH</sequence>
<reference evidence="5" key="2">
    <citation type="journal article" date="2024" name="Plant">
        <title>Genomic evolution and insights into agronomic trait innovations of Sesamum species.</title>
        <authorList>
            <person name="Miao H."/>
            <person name="Wang L."/>
            <person name="Qu L."/>
            <person name="Liu H."/>
            <person name="Sun Y."/>
            <person name="Le M."/>
            <person name="Wang Q."/>
            <person name="Wei S."/>
            <person name="Zheng Y."/>
            <person name="Lin W."/>
            <person name="Duan Y."/>
            <person name="Cao H."/>
            <person name="Xiong S."/>
            <person name="Wang X."/>
            <person name="Wei L."/>
            <person name="Li C."/>
            <person name="Ma Q."/>
            <person name="Ju M."/>
            <person name="Zhao R."/>
            <person name="Li G."/>
            <person name="Mu C."/>
            <person name="Tian Q."/>
            <person name="Mei H."/>
            <person name="Zhang T."/>
            <person name="Gao T."/>
            <person name="Zhang H."/>
        </authorList>
    </citation>
    <scope>NUCLEOTIDE SEQUENCE</scope>
    <source>
        <strain evidence="5">G02</strain>
    </source>
</reference>
<dbReference type="EMBL" id="JACGWJ010000024">
    <property type="protein sequence ID" value="KAL0321428.1"/>
    <property type="molecule type" value="Genomic_DNA"/>
</dbReference>
<dbReference type="InterPro" id="IPR036312">
    <property type="entry name" value="Bifun_inhib/LTP/seed_sf"/>
</dbReference>
<dbReference type="GO" id="GO:0008289">
    <property type="term" value="F:lipid binding"/>
    <property type="evidence" value="ECO:0007669"/>
    <property type="project" value="UniProtKB-KW"/>
</dbReference>
<dbReference type="GO" id="GO:0006869">
    <property type="term" value="P:lipid transport"/>
    <property type="evidence" value="ECO:0007669"/>
    <property type="project" value="InterPro"/>
</dbReference>
<dbReference type="PRINTS" id="PR00382">
    <property type="entry name" value="LIPIDTRNSFER"/>
</dbReference>
<evidence type="ECO:0000256" key="2">
    <source>
        <dbReference type="ARBA" id="ARBA00022448"/>
    </source>
</evidence>
<comment type="similarity">
    <text evidence="1">Belongs to the plant LTP family.</text>
</comment>
<organism evidence="5">
    <name type="scientific">Sesamum radiatum</name>
    <name type="common">Black benniseed</name>
    <dbReference type="NCBI Taxonomy" id="300843"/>
    <lineage>
        <taxon>Eukaryota</taxon>
        <taxon>Viridiplantae</taxon>
        <taxon>Streptophyta</taxon>
        <taxon>Embryophyta</taxon>
        <taxon>Tracheophyta</taxon>
        <taxon>Spermatophyta</taxon>
        <taxon>Magnoliopsida</taxon>
        <taxon>eudicotyledons</taxon>
        <taxon>Gunneridae</taxon>
        <taxon>Pentapetalae</taxon>
        <taxon>asterids</taxon>
        <taxon>lamiids</taxon>
        <taxon>Lamiales</taxon>
        <taxon>Pedaliaceae</taxon>
        <taxon>Sesamum</taxon>
    </lineage>
</organism>
<keyword evidence="2" id="KW-0813">Transport</keyword>
<evidence type="ECO:0000256" key="3">
    <source>
        <dbReference type="ARBA" id="ARBA00023121"/>
    </source>
</evidence>
<evidence type="ECO:0000256" key="1">
    <source>
        <dbReference type="ARBA" id="ARBA00009748"/>
    </source>
</evidence>
<evidence type="ECO:0000313" key="5">
    <source>
        <dbReference type="EMBL" id="KAL0321428.1"/>
    </source>
</evidence>
<dbReference type="Pfam" id="PF00234">
    <property type="entry name" value="Tryp_alpha_amyl"/>
    <property type="match status" value="1"/>
</dbReference>
<protein>
    <submittedName>
        <fullName evidence="5">Non-specific lipid-transfer protein</fullName>
    </submittedName>
</protein>
<gene>
    <name evidence="5" type="ORF">Sradi_5404300</name>
</gene>
<dbReference type="SUPFAM" id="SSF47699">
    <property type="entry name" value="Bifunctional inhibitor/lipid-transfer protein/seed storage 2S albumin"/>
    <property type="match status" value="1"/>
</dbReference>
<dbReference type="InterPro" id="IPR000528">
    <property type="entry name" value="Plant_nsLTP"/>
</dbReference>
<dbReference type="InterPro" id="IPR016140">
    <property type="entry name" value="Bifunc_inhib/LTP/seed_store"/>
</dbReference>
<dbReference type="Gene3D" id="1.10.110.10">
    <property type="entry name" value="Plant lipid-transfer and hydrophobic proteins"/>
    <property type="match status" value="1"/>
</dbReference>
<dbReference type="AlphaFoldDB" id="A0AAW2LSU5"/>
<keyword evidence="3" id="KW-0446">Lipid-binding</keyword>
<accession>A0AAW2LSU5</accession>
<reference evidence="5" key="1">
    <citation type="submission" date="2020-06" db="EMBL/GenBank/DDBJ databases">
        <authorList>
            <person name="Li T."/>
            <person name="Hu X."/>
            <person name="Zhang T."/>
            <person name="Song X."/>
            <person name="Zhang H."/>
            <person name="Dai N."/>
            <person name="Sheng W."/>
            <person name="Hou X."/>
            <person name="Wei L."/>
        </authorList>
    </citation>
    <scope>NUCLEOTIDE SEQUENCE</scope>
    <source>
        <strain evidence="5">G02</strain>
        <tissue evidence="5">Leaf</tissue>
    </source>
</reference>
<proteinExistence type="inferred from homology"/>
<comment type="caution">
    <text evidence="5">The sequence shown here is derived from an EMBL/GenBank/DDBJ whole genome shotgun (WGS) entry which is preliminary data.</text>
</comment>
<evidence type="ECO:0000259" key="4">
    <source>
        <dbReference type="Pfam" id="PF00234"/>
    </source>
</evidence>
<name>A0AAW2LSU5_SESRA</name>
<feature type="domain" description="Bifunctional inhibitor/plant lipid transfer protein/seed storage helical" evidence="4">
    <location>
        <begin position="17"/>
        <end position="80"/>
    </location>
</feature>
<dbReference type="PROSITE" id="PS00597">
    <property type="entry name" value="PLANT_LTP"/>
    <property type="match status" value="1"/>
</dbReference>